<gene>
    <name evidence="3" type="ORF">ACFSX4_03625</name>
</gene>
<dbReference type="RefSeq" id="WP_377771632.1">
    <property type="nucleotide sequence ID" value="NZ_JBHUOQ010000001.1"/>
</dbReference>
<dbReference type="PANTHER" id="PTHR21180:SF32">
    <property type="entry name" value="ENDONUCLEASE_EXONUCLEASE_PHOSPHATASE FAMILY DOMAIN-CONTAINING PROTEIN 1"/>
    <property type="match status" value="1"/>
</dbReference>
<dbReference type="EMBL" id="JBHUOQ010000001">
    <property type="protein sequence ID" value="MFD2829544.1"/>
    <property type="molecule type" value="Genomic_DNA"/>
</dbReference>
<dbReference type="NCBIfam" id="TIGR00426">
    <property type="entry name" value="competence protein ComEA helix-hairpin-helix repeat region"/>
    <property type="match status" value="1"/>
</dbReference>
<evidence type="ECO:0000259" key="2">
    <source>
        <dbReference type="SMART" id="SM00278"/>
    </source>
</evidence>
<feature type="domain" description="Helix-hairpin-helix DNA-binding motif class 1" evidence="2">
    <location>
        <begin position="150"/>
        <end position="169"/>
    </location>
</feature>
<dbReference type="Proteomes" id="UP001597519">
    <property type="component" value="Unassembled WGS sequence"/>
</dbReference>
<reference evidence="4" key="1">
    <citation type="journal article" date="2019" name="Int. J. Syst. Evol. Microbiol.">
        <title>The Global Catalogue of Microorganisms (GCM) 10K type strain sequencing project: providing services to taxonomists for standard genome sequencing and annotation.</title>
        <authorList>
            <consortium name="The Broad Institute Genomics Platform"/>
            <consortium name="The Broad Institute Genome Sequencing Center for Infectious Disease"/>
            <person name="Wu L."/>
            <person name="Ma J."/>
        </authorList>
    </citation>
    <scope>NUCLEOTIDE SEQUENCE [LARGE SCALE GENOMIC DNA]</scope>
    <source>
        <strain evidence="4">KCTC 33575</strain>
    </source>
</reference>
<comment type="caution">
    <text evidence="3">The sequence shown here is derived from an EMBL/GenBank/DDBJ whole genome shotgun (WGS) entry which is preliminary data.</text>
</comment>
<dbReference type="Gene3D" id="3.10.560.10">
    <property type="entry name" value="Outer membrane lipoprotein wza domain like"/>
    <property type="match status" value="1"/>
</dbReference>
<organism evidence="3 4">
    <name type="scientific">Corticicoccus populi</name>
    <dbReference type="NCBI Taxonomy" id="1812821"/>
    <lineage>
        <taxon>Bacteria</taxon>
        <taxon>Bacillati</taxon>
        <taxon>Bacillota</taxon>
        <taxon>Bacilli</taxon>
        <taxon>Bacillales</taxon>
        <taxon>Staphylococcaceae</taxon>
        <taxon>Corticicoccus</taxon>
    </lineage>
</organism>
<keyword evidence="1" id="KW-0472">Membrane</keyword>
<feature type="domain" description="Helix-hairpin-helix DNA-binding motif class 1" evidence="2">
    <location>
        <begin position="180"/>
        <end position="199"/>
    </location>
</feature>
<dbReference type="Gene3D" id="1.10.150.310">
    <property type="entry name" value="Tex RuvX-like domain-like"/>
    <property type="match status" value="1"/>
</dbReference>
<dbReference type="Pfam" id="PF10531">
    <property type="entry name" value="SLBB"/>
    <property type="match status" value="1"/>
</dbReference>
<dbReference type="InterPro" id="IPR019554">
    <property type="entry name" value="Soluble_ligand-bd"/>
</dbReference>
<dbReference type="InterPro" id="IPR003583">
    <property type="entry name" value="Hlx-hairpin-Hlx_DNA-bd_motif"/>
</dbReference>
<sequence>MVKEFINQFKWYFAGGAAVILILSVFWLMNSKDIEVIESAEIEDTVPETEDAETESVEAESSTFFVEVKGAVKSPGVYELAKDARVINVLDMAGLLSVSDLKSVNQSQKISDEMVIYVPYEGEEVEADFSSEDEKSEETDTVNINTADINDLTTLNGIGEKKAALIIEYREANGLFMKKEDLMNISGIGEKTFESLEPYITIE</sequence>
<dbReference type="InterPro" id="IPR010994">
    <property type="entry name" value="RuvA_2-like"/>
</dbReference>
<keyword evidence="1" id="KW-1133">Transmembrane helix</keyword>
<dbReference type="Pfam" id="PF12836">
    <property type="entry name" value="HHH_3"/>
    <property type="match status" value="1"/>
</dbReference>
<evidence type="ECO:0000256" key="1">
    <source>
        <dbReference type="SAM" id="Phobius"/>
    </source>
</evidence>
<protein>
    <submittedName>
        <fullName evidence="3">Helix-hairpin-helix domain-containing protein</fullName>
    </submittedName>
</protein>
<proteinExistence type="predicted"/>
<dbReference type="InterPro" id="IPR051675">
    <property type="entry name" value="Endo/Exo/Phosphatase_dom_1"/>
</dbReference>
<accession>A0ABW5WVX2</accession>
<feature type="transmembrane region" description="Helical" evidence="1">
    <location>
        <begin position="12"/>
        <end position="29"/>
    </location>
</feature>
<dbReference type="InterPro" id="IPR004509">
    <property type="entry name" value="Competence_ComEA_HhH"/>
</dbReference>
<dbReference type="SUPFAM" id="SSF47781">
    <property type="entry name" value="RuvA domain 2-like"/>
    <property type="match status" value="1"/>
</dbReference>
<keyword evidence="4" id="KW-1185">Reference proteome</keyword>
<evidence type="ECO:0000313" key="3">
    <source>
        <dbReference type="EMBL" id="MFD2829544.1"/>
    </source>
</evidence>
<dbReference type="SMART" id="SM00278">
    <property type="entry name" value="HhH1"/>
    <property type="match status" value="2"/>
</dbReference>
<name>A0ABW5WVX2_9STAP</name>
<keyword evidence="1" id="KW-0812">Transmembrane</keyword>
<dbReference type="PANTHER" id="PTHR21180">
    <property type="entry name" value="ENDONUCLEASE/EXONUCLEASE/PHOSPHATASE FAMILY DOMAIN-CONTAINING PROTEIN 1"/>
    <property type="match status" value="1"/>
</dbReference>
<evidence type="ECO:0000313" key="4">
    <source>
        <dbReference type="Proteomes" id="UP001597519"/>
    </source>
</evidence>